<comment type="cofactor">
    <cofactor evidence="6">
        <name>Zn(2+)</name>
        <dbReference type="ChEBI" id="CHEBI:29105"/>
    </cofactor>
    <text evidence="6">Binds 1 zinc ion per subunit.</text>
</comment>
<reference evidence="10 11" key="1">
    <citation type="submission" date="2020-07" db="EMBL/GenBank/DDBJ databases">
        <authorList>
            <person name="Maaloum M."/>
        </authorList>
    </citation>
    <scope>NUCLEOTIDE SEQUENCE [LARGE SCALE GENOMIC DNA]</scope>
    <source>
        <strain evidence="10 11">GCS-AN-3</strain>
    </source>
</reference>
<feature type="transmembrane region" description="Helical" evidence="8">
    <location>
        <begin position="104"/>
        <end position="122"/>
    </location>
</feature>
<dbReference type="Pfam" id="PF01435">
    <property type="entry name" value="Peptidase_M48"/>
    <property type="match status" value="1"/>
</dbReference>
<evidence type="ECO:0000313" key="10">
    <source>
        <dbReference type="EMBL" id="NZA02499.1"/>
    </source>
</evidence>
<accession>A0A853IYM6</accession>
<evidence type="ECO:0000256" key="6">
    <source>
        <dbReference type="RuleBase" id="RU003983"/>
    </source>
</evidence>
<dbReference type="EMBL" id="JACCKX010000001">
    <property type="protein sequence ID" value="NZA02499.1"/>
    <property type="molecule type" value="Genomic_DNA"/>
</dbReference>
<keyword evidence="4 6" id="KW-0862">Zinc</keyword>
<evidence type="ECO:0000256" key="8">
    <source>
        <dbReference type="SAM" id="Phobius"/>
    </source>
</evidence>
<dbReference type="Gene3D" id="3.30.2010.10">
    <property type="entry name" value="Metalloproteases ('zincins'), catalytic domain"/>
    <property type="match status" value="1"/>
</dbReference>
<protein>
    <submittedName>
        <fullName evidence="10">M48 family metallopeptidase</fullName>
    </submittedName>
</protein>
<evidence type="ECO:0000313" key="11">
    <source>
        <dbReference type="Proteomes" id="UP000589716"/>
    </source>
</evidence>
<feature type="compositionally biased region" description="Low complexity" evidence="7">
    <location>
        <begin position="16"/>
        <end position="34"/>
    </location>
</feature>
<evidence type="ECO:0000256" key="3">
    <source>
        <dbReference type="ARBA" id="ARBA00022801"/>
    </source>
</evidence>
<dbReference type="AlphaFoldDB" id="A0A853IYM6"/>
<evidence type="ECO:0000256" key="1">
    <source>
        <dbReference type="ARBA" id="ARBA00022670"/>
    </source>
</evidence>
<keyword evidence="1 6" id="KW-0645">Protease</keyword>
<keyword evidence="8" id="KW-0472">Membrane</keyword>
<evidence type="ECO:0000256" key="7">
    <source>
        <dbReference type="SAM" id="MobiDB-lite"/>
    </source>
</evidence>
<dbReference type="GO" id="GO:0004222">
    <property type="term" value="F:metalloendopeptidase activity"/>
    <property type="evidence" value="ECO:0007669"/>
    <property type="project" value="InterPro"/>
</dbReference>
<proteinExistence type="inferred from homology"/>
<feature type="compositionally biased region" description="Low complexity" evidence="7">
    <location>
        <begin position="334"/>
        <end position="348"/>
    </location>
</feature>
<dbReference type="Proteomes" id="UP000589716">
    <property type="component" value="Unassembled WGS sequence"/>
</dbReference>
<comment type="caution">
    <text evidence="10">The sequence shown here is derived from an EMBL/GenBank/DDBJ whole genome shotgun (WGS) entry which is preliminary data.</text>
</comment>
<dbReference type="CDD" id="cd07332">
    <property type="entry name" value="M48C_Oma1_like"/>
    <property type="match status" value="1"/>
</dbReference>
<organism evidence="10 11">
    <name type="scientific">Ottowia beijingensis</name>
    <dbReference type="NCBI Taxonomy" id="1207057"/>
    <lineage>
        <taxon>Bacteria</taxon>
        <taxon>Pseudomonadati</taxon>
        <taxon>Pseudomonadota</taxon>
        <taxon>Betaproteobacteria</taxon>
        <taxon>Burkholderiales</taxon>
        <taxon>Comamonadaceae</taxon>
        <taxon>Ottowia</taxon>
    </lineage>
</organism>
<evidence type="ECO:0000256" key="5">
    <source>
        <dbReference type="ARBA" id="ARBA00023049"/>
    </source>
</evidence>
<evidence type="ECO:0000256" key="4">
    <source>
        <dbReference type="ARBA" id="ARBA00022833"/>
    </source>
</evidence>
<dbReference type="GO" id="GO:0051603">
    <property type="term" value="P:proteolysis involved in protein catabolic process"/>
    <property type="evidence" value="ECO:0007669"/>
    <property type="project" value="TreeGrafter"/>
</dbReference>
<keyword evidence="5 6" id="KW-0482">Metalloprotease</keyword>
<feature type="region of interest" description="Disordered" evidence="7">
    <location>
        <begin position="16"/>
        <end position="58"/>
    </location>
</feature>
<dbReference type="PANTHER" id="PTHR22726:SF24">
    <property type="entry name" value="M48 FAMILY METALLOPEPTIDASE"/>
    <property type="match status" value="1"/>
</dbReference>
<keyword evidence="3 6" id="KW-0378">Hydrolase</keyword>
<feature type="domain" description="Peptidase M48" evidence="9">
    <location>
        <begin position="204"/>
        <end position="375"/>
    </location>
</feature>
<feature type="region of interest" description="Disordered" evidence="7">
    <location>
        <begin position="333"/>
        <end position="382"/>
    </location>
</feature>
<dbReference type="GO" id="GO:0016020">
    <property type="term" value="C:membrane"/>
    <property type="evidence" value="ECO:0007669"/>
    <property type="project" value="TreeGrafter"/>
</dbReference>
<keyword evidence="2" id="KW-0479">Metal-binding</keyword>
<gene>
    <name evidence="10" type="ORF">H0I39_13360</name>
</gene>
<dbReference type="PANTHER" id="PTHR22726">
    <property type="entry name" value="METALLOENDOPEPTIDASE OMA1"/>
    <property type="match status" value="1"/>
</dbReference>
<dbReference type="GO" id="GO:0046872">
    <property type="term" value="F:metal ion binding"/>
    <property type="evidence" value="ECO:0007669"/>
    <property type="project" value="UniProtKB-KW"/>
</dbReference>
<dbReference type="InterPro" id="IPR051156">
    <property type="entry name" value="Mito/Outer_Membr_Metalloprot"/>
</dbReference>
<sequence>MAPASPLVRRPQLARAAGAGAAAGRAGRHAAATEGARRRGRGAGPGPPQVGWPERWGTGRAPPRVAVDLGAHGSLQIDDVAGWQAALGQVSHRTSLAERMQTRLPVLLAVLLLAGASVWAFYRWGTPWAATQVTRHVPLSWELALTEQAMAQIDGSYVKPSKLAPERQAELRAGFDRLVGLIGPELQRYPGYRPRYRLEFRSGMGPNAFALPGGTIVMTDAMVEQARLIPNTGEPALLGVLAHEIGHVAHRHTTRMVVEQGVLNIGLGLALGDVSTLVSSGASLLTGLAYRRNHETESDCYAIAMMAKAGLPTTPMADLLLGIERQMEVELRGKAGAASAPTDAAKPAEPAARQPQADWFSTHPDTVGRAQRLKAGQAPDCG</sequence>
<keyword evidence="11" id="KW-1185">Reference proteome</keyword>
<evidence type="ECO:0000256" key="2">
    <source>
        <dbReference type="ARBA" id="ARBA00022723"/>
    </source>
</evidence>
<name>A0A853IYM6_9BURK</name>
<comment type="similarity">
    <text evidence="6">Belongs to the peptidase M48 family.</text>
</comment>
<dbReference type="InterPro" id="IPR001915">
    <property type="entry name" value="Peptidase_M48"/>
</dbReference>
<keyword evidence="8" id="KW-0812">Transmembrane</keyword>
<keyword evidence="8" id="KW-1133">Transmembrane helix</keyword>
<evidence type="ECO:0000259" key="9">
    <source>
        <dbReference type="Pfam" id="PF01435"/>
    </source>
</evidence>